<gene>
    <name evidence="2" type="ORF">LEA_14896</name>
</gene>
<sequence>VKYMRDPKIGLYYHGYDASKKAFWCNKETGLSQNFWLRALGWYSMALLDTLSKCEPGEEYKAEYDNLKKVFVDLIDSMLKFQDESGMWYQLPALGGQEPNYLETSGSAIMAYSLLKGVRLGFLPESYRAYGLKAFQGICDRYLKEKDGHLSLGGICLVAGLGPEDNRRRDGSFEYYMSEPIVEDDAKGVGPLLLAYTEMRRLDG</sequence>
<name>K1SLM1_9ZZZZ</name>
<dbReference type="InterPro" id="IPR012341">
    <property type="entry name" value="6hp_glycosidase-like_sf"/>
</dbReference>
<evidence type="ECO:0000256" key="1">
    <source>
        <dbReference type="ARBA" id="ARBA00022801"/>
    </source>
</evidence>
<dbReference type="SUPFAM" id="SSF48208">
    <property type="entry name" value="Six-hairpin glycosidases"/>
    <property type="match status" value="1"/>
</dbReference>
<organism evidence="2">
    <name type="scientific">human gut metagenome</name>
    <dbReference type="NCBI Taxonomy" id="408170"/>
    <lineage>
        <taxon>unclassified sequences</taxon>
        <taxon>metagenomes</taxon>
        <taxon>organismal metagenomes</taxon>
    </lineage>
</organism>
<accession>K1SLM1</accession>
<dbReference type="InterPro" id="IPR052043">
    <property type="entry name" value="PolySaccharide_Degr_Enz"/>
</dbReference>
<evidence type="ECO:0000313" key="2">
    <source>
        <dbReference type="EMBL" id="EKC56314.1"/>
    </source>
</evidence>
<dbReference type="EMBL" id="AJWY01010154">
    <property type="protein sequence ID" value="EKC56314.1"/>
    <property type="molecule type" value="Genomic_DNA"/>
</dbReference>
<dbReference type="Gene3D" id="1.50.10.10">
    <property type="match status" value="1"/>
</dbReference>
<proteinExistence type="predicted"/>
<protein>
    <submittedName>
        <fullName evidence="2">Glycosyl hydrolase family 88</fullName>
    </submittedName>
</protein>
<dbReference type="GO" id="GO:0016787">
    <property type="term" value="F:hydrolase activity"/>
    <property type="evidence" value="ECO:0007669"/>
    <property type="project" value="UniProtKB-KW"/>
</dbReference>
<dbReference type="GO" id="GO:0005975">
    <property type="term" value="P:carbohydrate metabolic process"/>
    <property type="evidence" value="ECO:0007669"/>
    <property type="project" value="InterPro"/>
</dbReference>
<keyword evidence="1 2" id="KW-0378">Hydrolase</keyword>
<dbReference type="AlphaFoldDB" id="K1SLM1"/>
<dbReference type="InterPro" id="IPR010905">
    <property type="entry name" value="Glyco_hydro_88"/>
</dbReference>
<dbReference type="PANTHER" id="PTHR33886">
    <property type="entry name" value="UNSATURATED RHAMNOGALACTURONAN HYDROLASE (EUROFUNG)"/>
    <property type="match status" value="1"/>
</dbReference>
<dbReference type="InterPro" id="IPR008928">
    <property type="entry name" value="6-hairpin_glycosidase_sf"/>
</dbReference>
<dbReference type="Pfam" id="PF07470">
    <property type="entry name" value="Glyco_hydro_88"/>
    <property type="match status" value="1"/>
</dbReference>
<dbReference type="PANTHER" id="PTHR33886:SF8">
    <property type="entry name" value="UNSATURATED RHAMNOGALACTURONAN HYDROLASE (EUROFUNG)"/>
    <property type="match status" value="1"/>
</dbReference>
<reference evidence="2" key="1">
    <citation type="journal article" date="2013" name="Environ. Microbiol.">
        <title>Microbiota from the distal guts of lean and obese adolescents exhibit partial functional redundancy besides clear differences in community structure.</title>
        <authorList>
            <person name="Ferrer M."/>
            <person name="Ruiz A."/>
            <person name="Lanza F."/>
            <person name="Haange S.B."/>
            <person name="Oberbach A."/>
            <person name="Till H."/>
            <person name="Bargiela R."/>
            <person name="Campoy C."/>
            <person name="Segura M.T."/>
            <person name="Richter M."/>
            <person name="von Bergen M."/>
            <person name="Seifert J."/>
            <person name="Suarez A."/>
        </authorList>
    </citation>
    <scope>NUCLEOTIDE SEQUENCE</scope>
</reference>
<feature type="non-terminal residue" evidence="2">
    <location>
        <position position="1"/>
    </location>
</feature>
<comment type="caution">
    <text evidence="2">The sequence shown here is derived from an EMBL/GenBank/DDBJ whole genome shotgun (WGS) entry which is preliminary data.</text>
</comment>